<reference evidence="5" key="1">
    <citation type="submission" date="2018-12" db="EMBL/GenBank/DDBJ databases">
        <authorList>
            <person name="Jadhav K."/>
            <person name="Kushwaha B."/>
            <person name="Jadhav I."/>
        </authorList>
    </citation>
    <scope>NUCLEOTIDE SEQUENCE [LARGE SCALE GENOMIC DNA]</scope>
    <source>
        <strain evidence="5">SBS 10</strain>
    </source>
</reference>
<evidence type="ECO:0000256" key="3">
    <source>
        <dbReference type="ARBA" id="ARBA00023237"/>
    </source>
</evidence>
<protein>
    <submittedName>
        <fullName evidence="5">TonB-dependent receptor</fullName>
    </submittedName>
</protein>
<dbReference type="GO" id="GO:0009279">
    <property type="term" value="C:cell outer membrane"/>
    <property type="evidence" value="ECO:0007669"/>
    <property type="project" value="UniProtKB-SubCell"/>
</dbReference>
<evidence type="ECO:0000313" key="5">
    <source>
        <dbReference type="EMBL" id="RUA22578.1"/>
    </source>
</evidence>
<gene>
    <name evidence="5" type="ORF">DSL92_05185</name>
</gene>
<keyword evidence="2" id="KW-0472">Membrane</keyword>
<evidence type="ECO:0000256" key="2">
    <source>
        <dbReference type="ARBA" id="ARBA00023136"/>
    </source>
</evidence>
<keyword evidence="5" id="KW-0675">Receptor</keyword>
<dbReference type="EMBL" id="RXHI01000014">
    <property type="protein sequence ID" value="RUA22578.1"/>
    <property type="molecule type" value="Genomic_DNA"/>
</dbReference>
<accession>A0A3S0VSU2</accession>
<dbReference type="InterPro" id="IPR036942">
    <property type="entry name" value="Beta-barrel_TonB_sf"/>
</dbReference>
<dbReference type="AlphaFoldDB" id="A0A3S0VSU2"/>
<keyword evidence="3" id="KW-0998">Cell outer membrane</keyword>
<organism evidence="5">
    <name type="scientific">Billgrantia gudaonensis</name>
    <dbReference type="NCBI Taxonomy" id="376427"/>
    <lineage>
        <taxon>Bacteria</taxon>
        <taxon>Pseudomonadati</taxon>
        <taxon>Pseudomonadota</taxon>
        <taxon>Gammaproteobacteria</taxon>
        <taxon>Oceanospirillales</taxon>
        <taxon>Halomonadaceae</taxon>
        <taxon>Billgrantia</taxon>
    </lineage>
</organism>
<dbReference type="SUPFAM" id="SSF56935">
    <property type="entry name" value="Porins"/>
    <property type="match status" value="1"/>
</dbReference>
<evidence type="ECO:0000256" key="1">
    <source>
        <dbReference type="ARBA" id="ARBA00004442"/>
    </source>
</evidence>
<dbReference type="InterPro" id="IPR000531">
    <property type="entry name" value="Beta-barrel_TonB"/>
</dbReference>
<dbReference type="Gene3D" id="2.40.170.20">
    <property type="entry name" value="TonB-dependent receptor, beta-barrel domain"/>
    <property type="match status" value="1"/>
</dbReference>
<comment type="caution">
    <text evidence="5">The sequence shown here is derived from an EMBL/GenBank/DDBJ whole genome shotgun (WGS) entry which is preliminary data.</text>
</comment>
<feature type="domain" description="TonB-dependent receptor-like beta-barrel" evidence="4">
    <location>
        <begin position="32"/>
        <end position="92"/>
    </location>
</feature>
<name>A0A3S0VSU2_9GAMM</name>
<comment type="subcellular location">
    <subcellularLocation>
        <location evidence="1">Cell outer membrane</location>
    </subcellularLocation>
</comment>
<evidence type="ECO:0000259" key="4">
    <source>
        <dbReference type="Pfam" id="PF00593"/>
    </source>
</evidence>
<proteinExistence type="predicted"/>
<dbReference type="Pfam" id="PF00593">
    <property type="entry name" value="TonB_dep_Rec_b-barrel"/>
    <property type="match status" value="1"/>
</dbReference>
<sequence>MSCFTAGYALPVPVREGRQRRKSARHQFGLDNFNLWTRYRFSDDPNRGWRVGAGVNTASGIYADSADFRLEQGGYTTLSAMVGYRVSEHLDFRPKR</sequence>